<evidence type="ECO:0000313" key="2">
    <source>
        <dbReference type="Proteomes" id="UP000265140"/>
    </source>
</evidence>
<dbReference type="Proteomes" id="UP000265140">
    <property type="component" value="Chromosome 23"/>
</dbReference>
<reference evidence="1 2" key="1">
    <citation type="submission" date="2020-02" db="EMBL/GenBank/DDBJ databases">
        <title>Esox lucius (northern pike) genome, fEsoLuc1, primary haplotype.</title>
        <authorList>
            <person name="Myers G."/>
            <person name="Karagic N."/>
            <person name="Meyer A."/>
            <person name="Pippel M."/>
            <person name="Reichard M."/>
            <person name="Winkler S."/>
            <person name="Tracey A."/>
            <person name="Sims Y."/>
            <person name="Howe K."/>
            <person name="Rhie A."/>
            <person name="Formenti G."/>
            <person name="Durbin R."/>
            <person name="Fedrigo O."/>
            <person name="Jarvis E.D."/>
        </authorList>
    </citation>
    <scope>NUCLEOTIDE SEQUENCE [LARGE SCALE GENOMIC DNA]</scope>
</reference>
<dbReference type="Ensembl" id="ENSELUT00000096912.1">
    <property type="protein sequence ID" value="ENSELUP00000085643.1"/>
    <property type="gene ID" value="ENSELUG00000044040.1"/>
</dbReference>
<reference evidence="1" key="3">
    <citation type="submission" date="2025-09" db="UniProtKB">
        <authorList>
            <consortium name="Ensembl"/>
        </authorList>
    </citation>
    <scope>IDENTIFICATION</scope>
</reference>
<accession>A0AAY5K9D4</accession>
<dbReference type="Gene3D" id="3.30.420.10">
    <property type="entry name" value="Ribonuclease H-like superfamily/Ribonuclease H"/>
    <property type="match status" value="1"/>
</dbReference>
<name>A0AAY5K9D4_ESOLU</name>
<dbReference type="GO" id="GO:0003676">
    <property type="term" value="F:nucleic acid binding"/>
    <property type="evidence" value="ECO:0007669"/>
    <property type="project" value="InterPro"/>
</dbReference>
<sequence>ESQLTTSITITCQIMVGVLPFPPKSPDLNVFRHIWDAMQHVEVWGSFPTEYLLNLVESMPHRISACIWPMHIFLNI</sequence>
<organism evidence="1 2">
    <name type="scientific">Esox lucius</name>
    <name type="common">Northern pike</name>
    <dbReference type="NCBI Taxonomy" id="8010"/>
    <lineage>
        <taxon>Eukaryota</taxon>
        <taxon>Metazoa</taxon>
        <taxon>Chordata</taxon>
        <taxon>Craniata</taxon>
        <taxon>Vertebrata</taxon>
        <taxon>Euteleostomi</taxon>
        <taxon>Actinopterygii</taxon>
        <taxon>Neopterygii</taxon>
        <taxon>Teleostei</taxon>
        <taxon>Protacanthopterygii</taxon>
        <taxon>Esociformes</taxon>
        <taxon>Esocidae</taxon>
        <taxon>Esox</taxon>
    </lineage>
</organism>
<reference evidence="1" key="2">
    <citation type="submission" date="2025-08" db="UniProtKB">
        <authorList>
            <consortium name="Ensembl"/>
        </authorList>
    </citation>
    <scope>IDENTIFICATION</scope>
</reference>
<dbReference type="AlphaFoldDB" id="A0AAY5K9D4"/>
<evidence type="ECO:0000313" key="1">
    <source>
        <dbReference type="Ensembl" id="ENSELUP00000085643.1"/>
    </source>
</evidence>
<keyword evidence="2" id="KW-1185">Reference proteome</keyword>
<protein>
    <submittedName>
        <fullName evidence="1">Uncharacterized protein</fullName>
    </submittedName>
</protein>
<dbReference type="InterPro" id="IPR036397">
    <property type="entry name" value="RNaseH_sf"/>
</dbReference>
<proteinExistence type="predicted"/>